<protein>
    <submittedName>
        <fullName evidence="1">Uncharacterized protein</fullName>
    </submittedName>
</protein>
<name>A0A8S0SAT8_OLEEU</name>
<comment type="caution">
    <text evidence="1">The sequence shown here is derived from an EMBL/GenBank/DDBJ whole genome shotgun (WGS) entry which is preliminary data.</text>
</comment>
<dbReference type="Gramene" id="OE9A082662T1">
    <property type="protein sequence ID" value="OE9A082662C1"/>
    <property type="gene ID" value="OE9A082662"/>
</dbReference>
<dbReference type="EMBL" id="CACTIH010003986">
    <property type="protein sequence ID" value="CAA2988350.1"/>
    <property type="molecule type" value="Genomic_DNA"/>
</dbReference>
<reference evidence="1 2" key="1">
    <citation type="submission" date="2019-12" db="EMBL/GenBank/DDBJ databases">
        <authorList>
            <person name="Alioto T."/>
            <person name="Alioto T."/>
            <person name="Gomez Garrido J."/>
        </authorList>
    </citation>
    <scope>NUCLEOTIDE SEQUENCE [LARGE SCALE GENOMIC DNA]</scope>
</reference>
<gene>
    <name evidence="1" type="ORF">OLEA9_A082662</name>
</gene>
<accession>A0A8S0SAT8</accession>
<organism evidence="1 2">
    <name type="scientific">Olea europaea subsp. europaea</name>
    <dbReference type="NCBI Taxonomy" id="158383"/>
    <lineage>
        <taxon>Eukaryota</taxon>
        <taxon>Viridiplantae</taxon>
        <taxon>Streptophyta</taxon>
        <taxon>Embryophyta</taxon>
        <taxon>Tracheophyta</taxon>
        <taxon>Spermatophyta</taxon>
        <taxon>Magnoliopsida</taxon>
        <taxon>eudicotyledons</taxon>
        <taxon>Gunneridae</taxon>
        <taxon>Pentapetalae</taxon>
        <taxon>asterids</taxon>
        <taxon>lamiids</taxon>
        <taxon>Lamiales</taxon>
        <taxon>Oleaceae</taxon>
        <taxon>Oleeae</taxon>
        <taxon>Olea</taxon>
    </lineage>
</organism>
<proteinExistence type="predicted"/>
<dbReference type="Proteomes" id="UP000594638">
    <property type="component" value="Unassembled WGS sequence"/>
</dbReference>
<sequence length="54" mass="6466">MRKKRKKRGKEKQQLELQINRERSNIIDVNRVEYAFRLGLILDYNKVTPNCSSS</sequence>
<evidence type="ECO:0000313" key="2">
    <source>
        <dbReference type="Proteomes" id="UP000594638"/>
    </source>
</evidence>
<keyword evidence="2" id="KW-1185">Reference proteome</keyword>
<dbReference type="AlphaFoldDB" id="A0A8S0SAT8"/>
<evidence type="ECO:0000313" key="1">
    <source>
        <dbReference type="EMBL" id="CAA2988350.1"/>
    </source>
</evidence>
<feature type="non-terminal residue" evidence="1">
    <location>
        <position position="54"/>
    </location>
</feature>